<dbReference type="GO" id="GO:0003988">
    <property type="term" value="F:acetyl-CoA C-acyltransferase activity"/>
    <property type="evidence" value="ECO:0007669"/>
    <property type="project" value="UniProtKB-ARBA"/>
</dbReference>
<dbReference type="Pfam" id="PF22691">
    <property type="entry name" value="Thiolase_C_1"/>
    <property type="match status" value="1"/>
</dbReference>
<dbReference type="CDD" id="cd00829">
    <property type="entry name" value="SCP-x_thiolase"/>
    <property type="match status" value="1"/>
</dbReference>
<dbReference type="EMBL" id="JAFKCZ010000006">
    <property type="protein sequence ID" value="MBN7796925.1"/>
    <property type="molecule type" value="Genomic_DNA"/>
</dbReference>
<comment type="caution">
    <text evidence="2">The sequence shown here is derived from an EMBL/GenBank/DDBJ whole genome shotgun (WGS) entry which is preliminary data.</text>
</comment>
<evidence type="ECO:0000259" key="1">
    <source>
        <dbReference type="Pfam" id="PF22691"/>
    </source>
</evidence>
<gene>
    <name evidence="2" type="ORF">JYP50_10000</name>
</gene>
<protein>
    <submittedName>
        <fullName evidence="2">Lipid-transfer protein</fullName>
    </submittedName>
</protein>
<dbReference type="AlphaFoldDB" id="A0A939DER2"/>
<evidence type="ECO:0000313" key="2">
    <source>
        <dbReference type="EMBL" id="MBN7796925.1"/>
    </source>
</evidence>
<keyword evidence="3" id="KW-1185">Reference proteome</keyword>
<dbReference type="PANTHER" id="PTHR42870">
    <property type="entry name" value="ACETYL-COA C-ACETYLTRANSFERASE"/>
    <property type="match status" value="1"/>
</dbReference>
<dbReference type="SUPFAM" id="SSF53901">
    <property type="entry name" value="Thiolase-like"/>
    <property type="match status" value="2"/>
</dbReference>
<evidence type="ECO:0000313" key="3">
    <source>
        <dbReference type="Proteomes" id="UP000664303"/>
    </source>
</evidence>
<dbReference type="PIRSF" id="PIRSF000429">
    <property type="entry name" value="Ac-CoA_Ac_transf"/>
    <property type="match status" value="1"/>
</dbReference>
<proteinExistence type="predicted"/>
<dbReference type="RefSeq" id="WP_206560363.1">
    <property type="nucleotide sequence ID" value="NZ_JAFKCZ010000006.1"/>
</dbReference>
<dbReference type="InterPro" id="IPR055140">
    <property type="entry name" value="Thiolase_C_2"/>
</dbReference>
<dbReference type="NCBIfam" id="NF005892">
    <property type="entry name" value="PRK07855.1"/>
    <property type="match status" value="1"/>
</dbReference>
<dbReference type="InterPro" id="IPR016039">
    <property type="entry name" value="Thiolase-like"/>
</dbReference>
<dbReference type="InterPro" id="IPR002155">
    <property type="entry name" value="Thiolase"/>
</dbReference>
<sequence length="383" mass="41000">MIKDKAAIAGISQSAFSKSLEQSELRLACQVVSDALLDAGISPEEVDGLASYTMETTSDFELAKNLGFGELSFFAQTPHGGGGGPATIGLLAMAVATGQCKVGVAWRSRKRGAPDSRVWANRAASAGLVTAANWSRPWGVLRPVDEIALLTARYFHETGASRNHLAKVALNAREMANNNPLAMMYDKVLTREKYFDARWISQPLCLFDNCLESDGAAAVVITSTERARDCRHRPVKIHAYGQGLSRQSHSMIDFFSENPMYGSSDSCARMLYQHSDIKPADVDVAQIYDAFTSLVLFSLEAYGFCSKGEAASYIDQNGLGLNSPMPVNTAGGGLSEAYIHGFNLITEGVKQLRGTACNQVDSASTCLVTGGGCSPTSAIILRS</sequence>
<reference evidence="2" key="1">
    <citation type="submission" date="2021-02" db="EMBL/GenBank/DDBJ databases">
        <title>PHA producing bacteria isolated from coastal sediment in Guangdong, Shenzhen.</title>
        <authorList>
            <person name="Zheng W."/>
            <person name="Yu S."/>
            <person name="Huang Y."/>
        </authorList>
    </citation>
    <scope>NUCLEOTIDE SEQUENCE</scope>
    <source>
        <strain evidence="2">TN14-10</strain>
    </source>
</reference>
<feature type="domain" description="Thiolase C-terminal" evidence="1">
    <location>
        <begin position="263"/>
        <end position="377"/>
    </location>
</feature>
<organism evidence="2 3">
    <name type="scientific">Parahaliea mediterranea</name>
    <dbReference type="NCBI Taxonomy" id="651086"/>
    <lineage>
        <taxon>Bacteria</taxon>
        <taxon>Pseudomonadati</taxon>
        <taxon>Pseudomonadota</taxon>
        <taxon>Gammaproteobacteria</taxon>
        <taxon>Cellvibrionales</taxon>
        <taxon>Halieaceae</taxon>
        <taxon>Parahaliea</taxon>
    </lineage>
</organism>
<accession>A0A939DER2</accession>
<dbReference type="Proteomes" id="UP000664303">
    <property type="component" value="Unassembled WGS sequence"/>
</dbReference>
<dbReference type="PANTHER" id="PTHR42870:SF1">
    <property type="entry name" value="NON-SPECIFIC LIPID-TRANSFER PROTEIN-LIKE 2"/>
    <property type="match status" value="1"/>
</dbReference>
<name>A0A939DER2_9GAMM</name>
<dbReference type="Gene3D" id="3.40.47.10">
    <property type="match status" value="1"/>
</dbReference>